<reference evidence="2 3" key="1">
    <citation type="submission" date="2018-12" db="EMBL/GenBank/DDBJ databases">
        <title>Sequencing of bacterial isolates from soil warming experiment in Harvard Forest, Massachusetts, USA.</title>
        <authorList>
            <person name="Deangelis K."/>
        </authorList>
    </citation>
    <scope>NUCLEOTIDE SEQUENCE [LARGE SCALE GENOMIC DNA]</scope>
    <source>
        <strain evidence="2 3">EB153</strain>
    </source>
</reference>
<proteinExistence type="predicted"/>
<dbReference type="OrthoDB" id="122910at2"/>
<name>A0A428MG79_9BACT</name>
<feature type="region of interest" description="Disordered" evidence="1">
    <location>
        <begin position="85"/>
        <end position="111"/>
    </location>
</feature>
<dbReference type="Proteomes" id="UP000269669">
    <property type="component" value="Unassembled WGS sequence"/>
</dbReference>
<organism evidence="2 3">
    <name type="scientific">Edaphobacter aggregans</name>
    <dbReference type="NCBI Taxonomy" id="570835"/>
    <lineage>
        <taxon>Bacteria</taxon>
        <taxon>Pseudomonadati</taxon>
        <taxon>Acidobacteriota</taxon>
        <taxon>Terriglobia</taxon>
        <taxon>Terriglobales</taxon>
        <taxon>Acidobacteriaceae</taxon>
        <taxon>Edaphobacter</taxon>
    </lineage>
</organism>
<feature type="region of interest" description="Disordered" evidence="1">
    <location>
        <begin position="184"/>
        <end position="262"/>
    </location>
</feature>
<evidence type="ECO:0008006" key="4">
    <source>
        <dbReference type="Google" id="ProtNLM"/>
    </source>
</evidence>
<keyword evidence="3" id="KW-1185">Reference proteome</keyword>
<feature type="compositionally biased region" description="Basic and acidic residues" evidence="1">
    <location>
        <begin position="195"/>
        <end position="223"/>
    </location>
</feature>
<comment type="caution">
    <text evidence="2">The sequence shown here is derived from an EMBL/GenBank/DDBJ whole genome shotgun (WGS) entry which is preliminary data.</text>
</comment>
<dbReference type="RefSeq" id="WP_125484582.1">
    <property type="nucleotide sequence ID" value="NZ_RSDW01000001.1"/>
</dbReference>
<gene>
    <name evidence="2" type="ORF">EDE15_1404</name>
</gene>
<feature type="compositionally biased region" description="Acidic residues" evidence="1">
    <location>
        <begin position="230"/>
        <end position="244"/>
    </location>
</feature>
<dbReference type="AlphaFoldDB" id="A0A428MG79"/>
<dbReference type="InterPro" id="IPR018648">
    <property type="entry name" value="DUF2076"/>
</dbReference>
<evidence type="ECO:0000313" key="2">
    <source>
        <dbReference type="EMBL" id="RSL15898.1"/>
    </source>
</evidence>
<sequence length="262" mass="27870">MTAQEQQMLQDLTERINSTQLQEKDPDAAQFLQQTLGRNPDALYILAQTVLVQQYALDQAQKQLADARGQLDAVRQQPKHATSFLGNLLGRDDEPSRPAPPPPLPAQPQYTPVVYGGQPSVPGYGAPQSGGFLRSALQTATGVAAGALAFEGIESLMHGFGHGGGYGSGFGGFGESNRPEEIVNNYYGDATPSEHSGHLSPDIEDRRGESRFSEAVDNDDHGDSLMGSDDTNDTADNFADDSADFGDSSDGGFDSGNDDNSF</sequence>
<evidence type="ECO:0000313" key="3">
    <source>
        <dbReference type="Proteomes" id="UP000269669"/>
    </source>
</evidence>
<accession>A0A428MG79</accession>
<dbReference type="EMBL" id="RSDW01000001">
    <property type="protein sequence ID" value="RSL15898.1"/>
    <property type="molecule type" value="Genomic_DNA"/>
</dbReference>
<protein>
    <recommendedName>
        <fullName evidence="4">DUF2076 family protein</fullName>
    </recommendedName>
</protein>
<dbReference type="Pfam" id="PF09849">
    <property type="entry name" value="DUF2076"/>
    <property type="match status" value="1"/>
</dbReference>
<evidence type="ECO:0000256" key="1">
    <source>
        <dbReference type="SAM" id="MobiDB-lite"/>
    </source>
</evidence>
<feature type="compositionally biased region" description="Pro residues" evidence="1">
    <location>
        <begin position="97"/>
        <end position="106"/>
    </location>
</feature>